<keyword evidence="1" id="KW-0479">Metal-binding</keyword>
<accession>A0A9Q0YC97</accession>
<dbReference type="PROSITE" id="PS50089">
    <property type="entry name" value="ZF_RING_2"/>
    <property type="match status" value="1"/>
</dbReference>
<sequence length="351" mass="39487">MSSSEAEDEKSVKEDVEILVSLDGHNRIGIVPIGSEGKDMRDMCKQLFPEENLEDKFDLKYYSVEWDAWVDVVQQFRVVEKRLKIKIDRRADPEEVVAESLEEGTNKRKLTSLVGMLMKNRPQMKNSSEGELGPSSSGTRSKKEEIQVHIGWQHCRTTDNPPHYVQVRANHGGGVVPTKMRRTDATYEAVLQKAKDIFFPNGKSTCHGDAEDLEFFLANYRGQSLYDNFSLDALFENKSRARMYLMSRPKGSPPATSHDSPSSSSSSSLMDPFLNEFVASELDSGTPTVRFRVPEPDVQNMKCVICSDRTKTSFFIPCGHCICMPCGSMCLQDTKTCPFCKSTVEKMGSLF</sequence>
<dbReference type="InterPro" id="IPR001841">
    <property type="entry name" value="Znf_RING"/>
</dbReference>
<proteinExistence type="predicted"/>
<dbReference type="PANTHER" id="PTHR46858">
    <property type="entry name" value="OS05G0521000 PROTEIN"/>
    <property type="match status" value="1"/>
</dbReference>
<feature type="region of interest" description="Disordered" evidence="5">
    <location>
        <begin position="246"/>
        <end position="268"/>
    </location>
</feature>
<dbReference type="PANTHER" id="PTHR46858:SF5">
    <property type="entry name" value="E3 UBIQUITIN-PROTEIN LIGASE APD1-RELATED"/>
    <property type="match status" value="1"/>
</dbReference>
<dbReference type="InterPro" id="IPR013083">
    <property type="entry name" value="Znf_RING/FYVE/PHD"/>
</dbReference>
<protein>
    <recommendedName>
        <fullName evidence="6">RING-type domain-containing protein</fullName>
    </recommendedName>
</protein>
<dbReference type="SUPFAM" id="SSF57850">
    <property type="entry name" value="RING/U-box"/>
    <property type="match status" value="1"/>
</dbReference>
<name>A0A9Q0YC97_HOLLE</name>
<evidence type="ECO:0000313" key="8">
    <source>
        <dbReference type="Proteomes" id="UP001152320"/>
    </source>
</evidence>
<evidence type="ECO:0000256" key="2">
    <source>
        <dbReference type="ARBA" id="ARBA00022771"/>
    </source>
</evidence>
<keyword evidence="8" id="KW-1185">Reference proteome</keyword>
<dbReference type="EMBL" id="JAIZAY010000189">
    <property type="protein sequence ID" value="KAJ8018791.1"/>
    <property type="molecule type" value="Genomic_DNA"/>
</dbReference>
<feature type="domain" description="RING-type" evidence="6">
    <location>
        <begin position="303"/>
        <end position="341"/>
    </location>
</feature>
<organism evidence="7 8">
    <name type="scientific">Holothuria leucospilota</name>
    <name type="common">Black long sea cucumber</name>
    <name type="synonym">Mertensiothuria leucospilota</name>
    <dbReference type="NCBI Taxonomy" id="206669"/>
    <lineage>
        <taxon>Eukaryota</taxon>
        <taxon>Metazoa</taxon>
        <taxon>Echinodermata</taxon>
        <taxon>Eleutherozoa</taxon>
        <taxon>Echinozoa</taxon>
        <taxon>Holothuroidea</taxon>
        <taxon>Aspidochirotacea</taxon>
        <taxon>Aspidochirotida</taxon>
        <taxon>Holothuriidae</taxon>
        <taxon>Holothuria</taxon>
    </lineage>
</organism>
<keyword evidence="3" id="KW-0862">Zinc</keyword>
<reference evidence="7" key="1">
    <citation type="submission" date="2021-10" db="EMBL/GenBank/DDBJ databases">
        <title>Tropical sea cucumber genome reveals ecological adaptation and Cuvierian tubules defense mechanism.</title>
        <authorList>
            <person name="Chen T."/>
        </authorList>
    </citation>
    <scope>NUCLEOTIDE SEQUENCE</scope>
    <source>
        <strain evidence="7">Nanhai2018</strain>
        <tissue evidence="7">Muscle</tissue>
    </source>
</reference>
<dbReference type="GO" id="GO:0061630">
    <property type="term" value="F:ubiquitin protein ligase activity"/>
    <property type="evidence" value="ECO:0007669"/>
    <property type="project" value="TreeGrafter"/>
</dbReference>
<dbReference type="GO" id="GO:0016567">
    <property type="term" value="P:protein ubiquitination"/>
    <property type="evidence" value="ECO:0007669"/>
    <property type="project" value="TreeGrafter"/>
</dbReference>
<dbReference type="Gene3D" id="3.30.40.10">
    <property type="entry name" value="Zinc/RING finger domain, C3HC4 (zinc finger)"/>
    <property type="match status" value="1"/>
</dbReference>
<feature type="region of interest" description="Disordered" evidence="5">
    <location>
        <begin position="120"/>
        <end position="143"/>
    </location>
</feature>
<dbReference type="Proteomes" id="UP001152320">
    <property type="component" value="Unassembled WGS sequence"/>
</dbReference>
<keyword evidence="2 4" id="KW-0863">Zinc-finger</keyword>
<gene>
    <name evidence="7" type="ORF">HOLleu_43028</name>
</gene>
<feature type="compositionally biased region" description="Low complexity" evidence="5">
    <location>
        <begin position="253"/>
        <end position="268"/>
    </location>
</feature>
<dbReference type="GO" id="GO:0008270">
    <property type="term" value="F:zinc ion binding"/>
    <property type="evidence" value="ECO:0007669"/>
    <property type="project" value="UniProtKB-KW"/>
</dbReference>
<dbReference type="OrthoDB" id="6779785at2759"/>
<evidence type="ECO:0000256" key="1">
    <source>
        <dbReference type="ARBA" id="ARBA00022723"/>
    </source>
</evidence>
<evidence type="ECO:0000259" key="6">
    <source>
        <dbReference type="PROSITE" id="PS50089"/>
    </source>
</evidence>
<feature type="compositionally biased region" description="Low complexity" evidence="5">
    <location>
        <begin position="127"/>
        <end position="138"/>
    </location>
</feature>
<evidence type="ECO:0000256" key="4">
    <source>
        <dbReference type="PROSITE-ProRule" id="PRU00175"/>
    </source>
</evidence>
<evidence type="ECO:0000256" key="3">
    <source>
        <dbReference type="ARBA" id="ARBA00022833"/>
    </source>
</evidence>
<evidence type="ECO:0000313" key="7">
    <source>
        <dbReference type="EMBL" id="KAJ8018791.1"/>
    </source>
</evidence>
<dbReference type="Pfam" id="PF13920">
    <property type="entry name" value="zf-C3HC4_3"/>
    <property type="match status" value="1"/>
</dbReference>
<comment type="caution">
    <text evidence="7">The sequence shown here is derived from an EMBL/GenBank/DDBJ whole genome shotgun (WGS) entry which is preliminary data.</text>
</comment>
<dbReference type="AlphaFoldDB" id="A0A9Q0YC97"/>
<evidence type="ECO:0000256" key="5">
    <source>
        <dbReference type="SAM" id="MobiDB-lite"/>
    </source>
</evidence>